<dbReference type="CDD" id="cd06223">
    <property type="entry name" value="PRTases_typeI"/>
    <property type="match status" value="1"/>
</dbReference>
<evidence type="ECO:0000256" key="2">
    <source>
        <dbReference type="ARBA" id="ARBA00004889"/>
    </source>
</evidence>
<dbReference type="Proteomes" id="UP000321933">
    <property type="component" value="Unassembled WGS sequence"/>
</dbReference>
<feature type="binding site" evidence="9">
    <location>
        <position position="156"/>
    </location>
    <ligand>
        <name>orotate</name>
        <dbReference type="ChEBI" id="CHEBI:30839"/>
    </ligand>
</feature>
<evidence type="ECO:0000256" key="4">
    <source>
        <dbReference type="ARBA" id="ARBA00011738"/>
    </source>
</evidence>
<dbReference type="InterPro" id="IPR000836">
    <property type="entry name" value="PRTase_dom"/>
</dbReference>
<evidence type="ECO:0000259" key="10">
    <source>
        <dbReference type="Pfam" id="PF00156"/>
    </source>
</evidence>
<dbReference type="EMBL" id="VRYZ01000003">
    <property type="protein sequence ID" value="TXS92420.1"/>
    <property type="molecule type" value="Genomic_DNA"/>
</dbReference>
<comment type="similarity">
    <text evidence="3 9">Belongs to the purine/pyrimidine phosphoribosyltransferase family. PyrE subfamily.</text>
</comment>
<feature type="binding site" description="in other chain" evidence="9">
    <location>
        <begin position="124"/>
        <end position="132"/>
    </location>
    <ligand>
        <name>5-phospho-alpha-D-ribose 1-diphosphate</name>
        <dbReference type="ChEBI" id="CHEBI:58017"/>
        <note>ligand shared between dimeric partners</note>
    </ligand>
</feature>
<feature type="binding site" description="in other chain" evidence="9">
    <location>
        <begin position="72"/>
        <end position="73"/>
    </location>
    <ligand>
        <name>5-phospho-alpha-D-ribose 1-diphosphate</name>
        <dbReference type="ChEBI" id="CHEBI:58017"/>
        <note>ligand shared between dimeric partners</note>
    </ligand>
</feature>
<sequence>MHPYQIEFIELARQYEVLKFGEFTLKSGRVSPYFFNAGAFDSGRALAALGRCYAQRIVDSGLEFDVLLGPAYKGIPLAAATAVALADQHGRDVPFAYNRKEAKTHGEGGVLVGAPLKGRVLVIDDVITAGTAVREVIEMIESAGASLAGVAIGLNRQERGAGELSAIQEIEQAHAVPVLSIIDMAHIIEYLENQGGDSAGALAAMRDYREHYGVA</sequence>
<dbReference type="GO" id="GO:0005737">
    <property type="term" value="C:cytoplasm"/>
    <property type="evidence" value="ECO:0007669"/>
    <property type="project" value="TreeGrafter"/>
</dbReference>
<dbReference type="SUPFAM" id="SSF53271">
    <property type="entry name" value="PRTase-like"/>
    <property type="match status" value="1"/>
</dbReference>
<feature type="domain" description="Phosphoribosyltransferase" evidence="10">
    <location>
        <begin position="41"/>
        <end position="158"/>
    </location>
</feature>
<dbReference type="RefSeq" id="WP_148063793.1">
    <property type="nucleotide sequence ID" value="NZ_VRYZ01000003.1"/>
</dbReference>
<dbReference type="InterPro" id="IPR004467">
    <property type="entry name" value="Or_phspho_trans_dom"/>
</dbReference>
<dbReference type="PANTHER" id="PTHR46683:SF1">
    <property type="entry name" value="OROTATE PHOSPHORIBOSYLTRANSFERASE 1-RELATED"/>
    <property type="match status" value="1"/>
</dbReference>
<comment type="catalytic activity">
    <reaction evidence="9">
        <text>orotidine 5'-phosphate + diphosphate = orotate + 5-phospho-alpha-D-ribose 1-diphosphate</text>
        <dbReference type="Rhea" id="RHEA:10380"/>
        <dbReference type="ChEBI" id="CHEBI:30839"/>
        <dbReference type="ChEBI" id="CHEBI:33019"/>
        <dbReference type="ChEBI" id="CHEBI:57538"/>
        <dbReference type="ChEBI" id="CHEBI:58017"/>
        <dbReference type="EC" id="2.4.2.10"/>
    </reaction>
</comment>
<evidence type="ECO:0000256" key="8">
    <source>
        <dbReference type="ARBA" id="ARBA00022975"/>
    </source>
</evidence>
<keyword evidence="7 9" id="KW-0808">Transferase</keyword>
<evidence type="ECO:0000256" key="7">
    <source>
        <dbReference type="ARBA" id="ARBA00022679"/>
    </source>
</evidence>
<feature type="binding site" description="in other chain" evidence="9">
    <location>
        <position position="100"/>
    </location>
    <ligand>
        <name>5-phospho-alpha-D-ribose 1-diphosphate</name>
        <dbReference type="ChEBI" id="CHEBI:58017"/>
        <note>ligand shared between dimeric partners</note>
    </ligand>
</feature>
<proteinExistence type="inferred from homology"/>
<keyword evidence="9" id="KW-0460">Magnesium</keyword>
<dbReference type="GO" id="GO:0004588">
    <property type="term" value="F:orotate phosphoribosyltransferase activity"/>
    <property type="evidence" value="ECO:0007669"/>
    <property type="project" value="UniProtKB-UniRule"/>
</dbReference>
<dbReference type="Pfam" id="PF00156">
    <property type="entry name" value="Pribosyltran"/>
    <property type="match status" value="1"/>
</dbReference>
<evidence type="ECO:0000313" key="11">
    <source>
        <dbReference type="EMBL" id="TXS92420.1"/>
    </source>
</evidence>
<dbReference type="NCBIfam" id="TIGR00336">
    <property type="entry name" value="pyrE"/>
    <property type="match status" value="1"/>
</dbReference>
<accession>A0A5C8ZY24</accession>
<organism evidence="11 12">
    <name type="scientific">Parahaliea aestuarii</name>
    <dbReference type="NCBI Taxonomy" id="1852021"/>
    <lineage>
        <taxon>Bacteria</taxon>
        <taxon>Pseudomonadati</taxon>
        <taxon>Pseudomonadota</taxon>
        <taxon>Gammaproteobacteria</taxon>
        <taxon>Cellvibrionales</taxon>
        <taxon>Halieaceae</taxon>
        <taxon>Parahaliea</taxon>
    </lineage>
</organism>
<dbReference type="PANTHER" id="PTHR46683">
    <property type="entry name" value="OROTATE PHOSPHORIBOSYLTRANSFERASE 1-RELATED"/>
    <property type="match status" value="1"/>
</dbReference>
<dbReference type="FunFam" id="3.40.50.2020:FF:000008">
    <property type="entry name" value="Orotate phosphoribosyltransferase"/>
    <property type="match status" value="1"/>
</dbReference>
<dbReference type="GO" id="GO:0000287">
    <property type="term" value="F:magnesium ion binding"/>
    <property type="evidence" value="ECO:0007669"/>
    <property type="project" value="UniProtKB-UniRule"/>
</dbReference>
<name>A0A5C8ZY24_9GAMM</name>
<feature type="binding site" evidence="9">
    <location>
        <position position="103"/>
    </location>
    <ligand>
        <name>5-phospho-alpha-D-ribose 1-diphosphate</name>
        <dbReference type="ChEBI" id="CHEBI:58017"/>
        <note>ligand shared between dimeric partners</note>
    </ligand>
</feature>
<comment type="caution">
    <text evidence="11">The sequence shown here is derived from an EMBL/GenBank/DDBJ whole genome shotgun (WGS) entry which is preliminary data.</text>
</comment>
<comment type="function">
    <text evidence="1 9">Catalyzes the transfer of a ribosyl phosphate group from 5-phosphoribose 1-diphosphate to orotate, leading to the formation of orotidine monophosphate (OMP).</text>
</comment>
<evidence type="ECO:0000256" key="6">
    <source>
        <dbReference type="ARBA" id="ARBA00022676"/>
    </source>
</evidence>
<dbReference type="OrthoDB" id="9779060at2"/>
<dbReference type="HAMAP" id="MF_01208">
    <property type="entry name" value="PyrE"/>
    <property type="match status" value="1"/>
</dbReference>
<feature type="binding site" evidence="9">
    <location>
        <position position="105"/>
    </location>
    <ligand>
        <name>5-phospho-alpha-D-ribose 1-diphosphate</name>
        <dbReference type="ChEBI" id="CHEBI:58017"/>
        <note>ligand shared between dimeric partners</note>
    </ligand>
</feature>
<dbReference type="GO" id="GO:0044205">
    <property type="term" value="P:'de novo' UMP biosynthetic process"/>
    <property type="evidence" value="ECO:0007669"/>
    <property type="project" value="UniProtKB-UniRule"/>
</dbReference>
<feature type="binding site" evidence="9">
    <location>
        <position position="99"/>
    </location>
    <ligand>
        <name>5-phospho-alpha-D-ribose 1-diphosphate</name>
        <dbReference type="ChEBI" id="CHEBI:58017"/>
        <note>ligand shared between dimeric partners</note>
    </ligand>
</feature>
<dbReference type="GO" id="GO:0046132">
    <property type="term" value="P:pyrimidine ribonucleoside biosynthetic process"/>
    <property type="evidence" value="ECO:0007669"/>
    <property type="project" value="TreeGrafter"/>
</dbReference>
<feature type="binding site" description="in other chain" evidence="9">
    <location>
        <position position="26"/>
    </location>
    <ligand>
        <name>5-phospho-alpha-D-ribose 1-diphosphate</name>
        <dbReference type="ChEBI" id="CHEBI:58017"/>
        <note>ligand shared between dimeric partners</note>
    </ligand>
</feature>
<protein>
    <recommendedName>
        <fullName evidence="5 9">Orotate phosphoribosyltransferase</fullName>
        <shortName evidence="9">OPRT</shortName>
        <shortName evidence="9">OPRTase</shortName>
        <ecNumber evidence="5 9">2.4.2.10</ecNumber>
    </recommendedName>
</protein>
<dbReference type="Gene3D" id="3.40.50.2020">
    <property type="match status" value="1"/>
</dbReference>
<comment type="cofactor">
    <cofactor evidence="9">
        <name>Mg(2+)</name>
        <dbReference type="ChEBI" id="CHEBI:18420"/>
    </cofactor>
</comment>
<comment type="subunit">
    <text evidence="4 9">Homodimer.</text>
</comment>
<keyword evidence="12" id="KW-1185">Reference proteome</keyword>
<comment type="pathway">
    <text evidence="2 9">Pyrimidine metabolism; UMP biosynthesis via de novo pathway; UMP from orotate: step 1/2.</text>
</comment>
<keyword evidence="6 9" id="KW-0328">Glycosyltransferase</keyword>
<evidence type="ECO:0000256" key="1">
    <source>
        <dbReference type="ARBA" id="ARBA00003769"/>
    </source>
</evidence>
<gene>
    <name evidence="9 11" type="primary">pyrE</name>
    <name evidence="11" type="ORF">FVW59_08340</name>
</gene>
<keyword evidence="8 9" id="KW-0665">Pyrimidine biosynthesis</keyword>
<feature type="binding site" evidence="9">
    <location>
        <position position="128"/>
    </location>
    <ligand>
        <name>orotate</name>
        <dbReference type="ChEBI" id="CHEBI:30839"/>
    </ligand>
</feature>
<evidence type="ECO:0000256" key="9">
    <source>
        <dbReference type="HAMAP-Rule" id="MF_01208"/>
    </source>
</evidence>
<evidence type="ECO:0000313" key="12">
    <source>
        <dbReference type="Proteomes" id="UP000321933"/>
    </source>
</evidence>
<dbReference type="EC" id="2.4.2.10" evidence="5 9"/>
<dbReference type="UniPathway" id="UPA00070">
    <property type="reaction ID" value="UER00119"/>
</dbReference>
<feature type="binding site" evidence="9">
    <location>
        <begin position="34"/>
        <end position="35"/>
    </location>
    <ligand>
        <name>orotate</name>
        <dbReference type="ChEBI" id="CHEBI:30839"/>
    </ligand>
</feature>
<reference evidence="11 12" key="1">
    <citation type="submission" date="2019-08" db="EMBL/GenBank/DDBJ databases">
        <title>Parahaliea maris sp. nov., isolated from the surface seawater.</title>
        <authorList>
            <person name="Liu Y."/>
        </authorList>
    </citation>
    <scope>NUCLEOTIDE SEQUENCE [LARGE SCALE GENOMIC DNA]</scope>
    <source>
        <strain evidence="11 12">S2-26</strain>
    </source>
</reference>
<dbReference type="GO" id="GO:0006207">
    <property type="term" value="P:'de novo' pyrimidine nucleobase biosynthetic process"/>
    <property type="evidence" value="ECO:0007669"/>
    <property type="project" value="TreeGrafter"/>
</dbReference>
<evidence type="ECO:0000256" key="3">
    <source>
        <dbReference type="ARBA" id="ARBA00006340"/>
    </source>
</evidence>
<evidence type="ECO:0000256" key="5">
    <source>
        <dbReference type="ARBA" id="ARBA00011971"/>
    </source>
</evidence>
<dbReference type="InterPro" id="IPR023031">
    <property type="entry name" value="OPRT"/>
</dbReference>
<dbReference type="InterPro" id="IPR029057">
    <property type="entry name" value="PRTase-like"/>
</dbReference>
<dbReference type="AlphaFoldDB" id="A0A5C8ZY24"/>